<gene>
    <name evidence="2" type="ORF">RJ41_17915</name>
</gene>
<evidence type="ECO:0008006" key="4">
    <source>
        <dbReference type="Google" id="ProtNLM"/>
    </source>
</evidence>
<dbReference type="Proteomes" id="UP000031197">
    <property type="component" value="Unassembled WGS sequence"/>
</dbReference>
<accession>A0A0B3XXI8</accession>
<keyword evidence="1" id="KW-0812">Transmembrane</keyword>
<organism evidence="2 3">
    <name type="scientific">Alteromonas marina</name>
    <dbReference type="NCBI Taxonomy" id="203795"/>
    <lineage>
        <taxon>Bacteria</taxon>
        <taxon>Pseudomonadati</taxon>
        <taxon>Pseudomonadota</taxon>
        <taxon>Gammaproteobacteria</taxon>
        <taxon>Alteromonadales</taxon>
        <taxon>Alteromonadaceae</taxon>
        <taxon>Alteromonas/Salinimonas group</taxon>
        <taxon>Alteromonas</taxon>
    </lineage>
</organism>
<dbReference type="RefSeq" id="WP_039223759.1">
    <property type="nucleotide sequence ID" value="NZ_JWLW01000067.1"/>
</dbReference>
<keyword evidence="1" id="KW-1133">Transmembrane helix</keyword>
<protein>
    <recommendedName>
        <fullName evidence="4">Polysaccharide polymerase</fullName>
    </recommendedName>
</protein>
<dbReference type="EMBL" id="JWLW01000067">
    <property type="protein sequence ID" value="KHT44115.1"/>
    <property type="molecule type" value="Genomic_DNA"/>
</dbReference>
<evidence type="ECO:0000313" key="2">
    <source>
        <dbReference type="EMBL" id="KHT44115.1"/>
    </source>
</evidence>
<feature type="transmembrane region" description="Helical" evidence="1">
    <location>
        <begin position="37"/>
        <end position="56"/>
    </location>
</feature>
<keyword evidence="3" id="KW-1185">Reference proteome</keyword>
<feature type="transmembrane region" description="Helical" evidence="1">
    <location>
        <begin position="118"/>
        <end position="143"/>
    </location>
</feature>
<proteinExistence type="predicted"/>
<feature type="transmembrane region" description="Helical" evidence="1">
    <location>
        <begin position="63"/>
        <end position="81"/>
    </location>
</feature>
<feature type="transmembrane region" description="Helical" evidence="1">
    <location>
        <begin position="194"/>
        <end position="214"/>
    </location>
</feature>
<feature type="transmembrane region" description="Helical" evidence="1">
    <location>
        <begin position="220"/>
        <end position="246"/>
    </location>
</feature>
<feature type="transmembrane region" description="Helical" evidence="1">
    <location>
        <begin position="354"/>
        <end position="374"/>
    </location>
</feature>
<feature type="transmembrane region" description="Helical" evidence="1">
    <location>
        <begin position="321"/>
        <end position="342"/>
    </location>
</feature>
<keyword evidence="1" id="KW-0472">Membrane</keyword>
<dbReference type="OrthoDB" id="7059147at2"/>
<reference evidence="2 3" key="1">
    <citation type="submission" date="2014-12" db="EMBL/GenBank/DDBJ databases">
        <title>Genome sequencing of Alteromonas marina AD001.</title>
        <authorList>
            <person name="Adrian T.G.S."/>
            <person name="Chan K.G."/>
        </authorList>
    </citation>
    <scope>NUCLEOTIDE SEQUENCE [LARGE SCALE GENOMIC DNA]</scope>
    <source>
        <strain evidence="2 3">AD001</strain>
    </source>
</reference>
<feature type="transmembrane region" description="Helical" evidence="1">
    <location>
        <begin position="380"/>
        <end position="396"/>
    </location>
</feature>
<dbReference type="AlphaFoldDB" id="A0A0B3XXI8"/>
<name>A0A0B3XXI8_9ALTE</name>
<sequence length="408" mass="45563">MQNFFGNRPGFILIPMFAVAYNCILAVMNALGVPVSFAIAALCEIVIIMCAFILTVNSGFKRIDATFLLFIGAFTVLSLYLTVLNGKVLVDGLRNFLIISSFALLGMRMSFEELNKTFVYLTWIVLFFLLVEIVDVRLYVAIFEPGNYFAKTRGMEISEFNELGLFNNALGFASRFSFGLFDGPRTSSIFLEQVSLANFATVLCLFLLIFYKIIPRKQVLLMMLTVFLIITSNNTRTTSILIFVLFIGYFTFPLFPRYSNVLAAIGVIITALLVFFFNPDAVGDNLTGRIRLSMEHLLSLEASAYFGTAADNLNKLYDSGYAYIIAANSVFGALILAYLVLFSIRQSFSFSKRAAFGLTLYVFVNMLIGGTAIYSMKVSSILWVLIGFVIAYEKLGNTTIKRNKALNF</sequence>
<feature type="transmembrane region" description="Helical" evidence="1">
    <location>
        <begin position="12"/>
        <end position="31"/>
    </location>
</feature>
<evidence type="ECO:0000256" key="1">
    <source>
        <dbReference type="SAM" id="Phobius"/>
    </source>
</evidence>
<feature type="transmembrane region" description="Helical" evidence="1">
    <location>
        <begin position="258"/>
        <end position="277"/>
    </location>
</feature>
<evidence type="ECO:0000313" key="3">
    <source>
        <dbReference type="Proteomes" id="UP000031197"/>
    </source>
</evidence>
<comment type="caution">
    <text evidence="2">The sequence shown here is derived from an EMBL/GenBank/DDBJ whole genome shotgun (WGS) entry which is preliminary data.</text>
</comment>